<evidence type="ECO:0000313" key="1">
    <source>
        <dbReference type="EMBL" id="JAH38095.1"/>
    </source>
</evidence>
<organism evidence="1">
    <name type="scientific">Anguilla anguilla</name>
    <name type="common">European freshwater eel</name>
    <name type="synonym">Muraena anguilla</name>
    <dbReference type="NCBI Taxonomy" id="7936"/>
    <lineage>
        <taxon>Eukaryota</taxon>
        <taxon>Metazoa</taxon>
        <taxon>Chordata</taxon>
        <taxon>Craniata</taxon>
        <taxon>Vertebrata</taxon>
        <taxon>Euteleostomi</taxon>
        <taxon>Actinopterygii</taxon>
        <taxon>Neopterygii</taxon>
        <taxon>Teleostei</taxon>
        <taxon>Anguilliformes</taxon>
        <taxon>Anguillidae</taxon>
        <taxon>Anguilla</taxon>
    </lineage>
</organism>
<reference evidence="1" key="2">
    <citation type="journal article" date="2015" name="Fish Shellfish Immunol.">
        <title>Early steps in the European eel (Anguilla anguilla)-Vibrio vulnificus interaction in the gills: Role of the RtxA13 toxin.</title>
        <authorList>
            <person name="Callol A."/>
            <person name="Pajuelo D."/>
            <person name="Ebbesson L."/>
            <person name="Teles M."/>
            <person name="MacKenzie S."/>
            <person name="Amaro C."/>
        </authorList>
    </citation>
    <scope>NUCLEOTIDE SEQUENCE</scope>
</reference>
<sequence length="43" mass="5176">MYCIYLEAMQLAFKQNSLQCSQLHGINADFSFCFFFFFSCQFR</sequence>
<protein>
    <submittedName>
        <fullName evidence="1">Uncharacterized protein</fullName>
    </submittedName>
</protein>
<reference evidence="1" key="1">
    <citation type="submission" date="2014-11" db="EMBL/GenBank/DDBJ databases">
        <authorList>
            <person name="Amaro Gonzalez C."/>
        </authorList>
    </citation>
    <scope>NUCLEOTIDE SEQUENCE</scope>
</reference>
<proteinExistence type="predicted"/>
<name>A0A0E9SBM6_ANGAN</name>
<dbReference type="AlphaFoldDB" id="A0A0E9SBM6"/>
<accession>A0A0E9SBM6</accession>
<dbReference type="EMBL" id="GBXM01070482">
    <property type="protein sequence ID" value="JAH38095.1"/>
    <property type="molecule type" value="Transcribed_RNA"/>
</dbReference>